<proteinExistence type="predicted"/>
<dbReference type="EMBL" id="JAPHNI010000293">
    <property type="protein sequence ID" value="KAJ8112858.1"/>
    <property type="molecule type" value="Genomic_DNA"/>
</dbReference>
<organism evidence="1 2">
    <name type="scientific">Boeremia exigua</name>
    <dbReference type="NCBI Taxonomy" id="749465"/>
    <lineage>
        <taxon>Eukaryota</taxon>
        <taxon>Fungi</taxon>
        <taxon>Dikarya</taxon>
        <taxon>Ascomycota</taxon>
        <taxon>Pezizomycotina</taxon>
        <taxon>Dothideomycetes</taxon>
        <taxon>Pleosporomycetidae</taxon>
        <taxon>Pleosporales</taxon>
        <taxon>Pleosporineae</taxon>
        <taxon>Didymellaceae</taxon>
        <taxon>Boeremia</taxon>
    </lineage>
</organism>
<protein>
    <submittedName>
        <fullName evidence="1">Uncharacterized protein</fullName>
    </submittedName>
</protein>
<dbReference type="Proteomes" id="UP001153331">
    <property type="component" value="Unassembled WGS sequence"/>
</dbReference>
<accession>A0ACC2ICL3</accession>
<reference evidence="1" key="1">
    <citation type="submission" date="2022-11" db="EMBL/GenBank/DDBJ databases">
        <title>Genome Sequence of Boeremia exigua.</title>
        <authorList>
            <person name="Buettner E."/>
        </authorList>
    </citation>
    <scope>NUCLEOTIDE SEQUENCE</scope>
    <source>
        <strain evidence="1">CU02</strain>
    </source>
</reference>
<evidence type="ECO:0000313" key="2">
    <source>
        <dbReference type="Proteomes" id="UP001153331"/>
    </source>
</evidence>
<evidence type="ECO:0000313" key="1">
    <source>
        <dbReference type="EMBL" id="KAJ8112858.1"/>
    </source>
</evidence>
<gene>
    <name evidence="1" type="ORF">OPT61_g4881</name>
</gene>
<keyword evidence="2" id="KW-1185">Reference proteome</keyword>
<name>A0ACC2ICL3_9PLEO</name>
<comment type="caution">
    <text evidence="1">The sequence shown here is derived from an EMBL/GenBank/DDBJ whole genome shotgun (WGS) entry which is preliminary data.</text>
</comment>
<sequence length="151" mass="16806">MPFCRSVDVVRLAMSQATPMWYCLPRFLGSAYIHACARLRRTLEHVIVNSCLRDSRSGAGAGIGIGCAAAVAGILLVTWLWRRERRKRTKLQQQNNTLDHLPADPPRYEGSAPKTLYAHTNAHEMTSGLPPAELEGTPRNEIEGTERREAP</sequence>